<proteinExistence type="predicted"/>
<reference evidence="2 3" key="1">
    <citation type="journal article" date="2021" name="Int. J. Syst. Evol. Microbiol.">
        <title>Amazonocrinis nigriterrae gen. nov., sp. nov., Atlanticothrix silvestris gen. nov., sp. nov. and Dendronalium phyllosphericum gen. nov., sp. nov., nostocacean cyanobacteria from Brazilian environments.</title>
        <authorList>
            <person name="Alvarenga D.O."/>
            <person name="Andreote A.P.D."/>
            <person name="Branco L.H.Z."/>
            <person name="Delbaje E."/>
            <person name="Cruz R.B."/>
            <person name="Varani A.M."/>
            <person name="Fiore M.F."/>
        </authorList>
    </citation>
    <scope>NUCLEOTIDE SEQUENCE [LARGE SCALE GENOMIC DNA]</scope>
    <source>
        <strain evidence="2 3">CENA67</strain>
    </source>
</reference>
<dbReference type="AlphaFoldDB" id="A0A8J7HWX2"/>
<dbReference type="Proteomes" id="UP000632766">
    <property type="component" value="Unassembled WGS sequence"/>
</dbReference>
<accession>A0A8J7HWX2</accession>
<dbReference type="SUPFAM" id="SSF69255">
    <property type="entry name" value="gp5 N-terminal domain-like"/>
    <property type="match status" value="1"/>
</dbReference>
<dbReference type="InterPro" id="IPR006531">
    <property type="entry name" value="Gp5/Vgr_OB"/>
</dbReference>
<dbReference type="Gene3D" id="2.160.20.10">
    <property type="entry name" value="Single-stranded right-handed beta-helix, Pectin lyase-like"/>
    <property type="match status" value="1"/>
</dbReference>
<dbReference type="InterPro" id="IPR012334">
    <property type="entry name" value="Pectin_lyas_fold"/>
</dbReference>
<protein>
    <recommendedName>
        <fullName evidence="1">Gp5/Type VI secretion system Vgr protein OB-fold domain-containing protein</fullName>
    </recommendedName>
</protein>
<dbReference type="Pfam" id="PF04717">
    <property type="entry name" value="Phage_base_V"/>
    <property type="match status" value="1"/>
</dbReference>
<keyword evidence="3" id="KW-1185">Reference proteome</keyword>
<name>A0A8J7HWX2_9NOST</name>
<organism evidence="2 3">
    <name type="scientific">Amazonocrinis nigriterrae CENA67</name>
    <dbReference type="NCBI Taxonomy" id="2794033"/>
    <lineage>
        <taxon>Bacteria</taxon>
        <taxon>Bacillati</taxon>
        <taxon>Cyanobacteriota</taxon>
        <taxon>Cyanophyceae</taxon>
        <taxon>Nostocales</taxon>
        <taxon>Nostocaceae</taxon>
        <taxon>Amazonocrinis</taxon>
        <taxon>Amazonocrinis nigriterrae</taxon>
    </lineage>
</organism>
<comment type="caution">
    <text evidence="2">The sequence shown here is derived from an EMBL/GenBank/DDBJ whole genome shotgun (WGS) entry which is preliminary data.</text>
</comment>
<evidence type="ECO:0000259" key="1">
    <source>
        <dbReference type="Pfam" id="PF04717"/>
    </source>
</evidence>
<sequence>MSQFLATLAELNRLKAQLAELPNRVYGLQIGIVTDNADPLNQRRIKVSPQSKAGLSASDWLSHCNPAPAMDAPIPAVGSTVYFQFLDGDPHDGVWLGVTHNDTNPPDPTQSDPVRDCAVEVQGNDRRTVIGSSTHQTVGDRVDETDQNHVVKVEQTYAVTTSVGEINLEASNNRVTITGLTEVRLEDGSGGYVVMAGGKLRFGNAAGQEWELGGASGTSWTWNAAGASISVINASDFTINGKSVIVVGATDSRGDVNNTRGY</sequence>
<evidence type="ECO:0000313" key="2">
    <source>
        <dbReference type="EMBL" id="MBH8566707.1"/>
    </source>
</evidence>
<feature type="domain" description="Gp5/Type VI secretion system Vgr protein OB-fold" evidence="1">
    <location>
        <begin position="29"/>
        <end position="99"/>
    </location>
</feature>
<dbReference type="RefSeq" id="WP_198128442.1">
    <property type="nucleotide sequence ID" value="NZ_JAECZC010000102.1"/>
</dbReference>
<evidence type="ECO:0000313" key="3">
    <source>
        <dbReference type="Proteomes" id="UP000632766"/>
    </source>
</evidence>
<gene>
    <name evidence="2" type="ORF">I8748_31925</name>
</gene>
<dbReference type="EMBL" id="JAECZC010000102">
    <property type="protein sequence ID" value="MBH8566707.1"/>
    <property type="molecule type" value="Genomic_DNA"/>
</dbReference>